<dbReference type="PANTHER" id="PTHR16026:SF0">
    <property type="entry name" value="CARTILAGE ACIDIC PROTEIN 1"/>
    <property type="match status" value="1"/>
</dbReference>
<dbReference type="InterPro" id="IPR011519">
    <property type="entry name" value="UnbV_ASPIC"/>
</dbReference>
<dbReference type="PANTHER" id="PTHR16026">
    <property type="entry name" value="CARTILAGE ACIDIC PROTEIN 1"/>
    <property type="match status" value="1"/>
</dbReference>
<dbReference type="SUPFAM" id="SSF69318">
    <property type="entry name" value="Integrin alpha N-terminal domain"/>
    <property type="match status" value="3"/>
</dbReference>
<dbReference type="Pfam" id="PF13517">
    <property type="entry name" value="FG-GAP_3"/>
    <property type="match status" value="4"/>
</dbReference>
<organism evidence="3 4">
    <name type="scientific">Cyclobacterium plantarum</name>
    <dbReference type="NCBI Taxonomy" id="2716263"/>
    <lineage>
        <taxon>Bacteria</taxon>
        <taxon>Pseudomonadati</taxon>
        <taxon>Bacteroidota</taxon>
        <taxon>Cytophagia</taxon>
        <taxon>Cytophagales</taxon>
        <taxon>Cyclobacteriaceae</taxon>
        <taxon>Cyclobacterium</taxon>
    </lineage>
</organism>
<accession>A0ABX0HBG0</accession>
<evidence type="ECO:0000313" key="3">
    <source>
        <dbReference type="EMBL" id="NHE57693.1"/>
    </source>
</evidence>
<proteinExistence type="predicted"/>
<protein>
    <submittedName>
        <fullName evidence="3">VCBS repeat-containing protein</fullName>
    </submittedName>
</protein>
<name>A0ABX0HBG0_9BACT</name>
<dbReference type="InterPro" id="IPR028994">
    <property type="entry name" value="Integrin_alpha_N"/>
</dbReference>
<dbReference type="Proteomes" id="UP000649799">
    <property type="component" value="Unassembled WGS sequence"/>
</dbReference>
<dbReference type="EMBL" id="JAANYN010000005">
    <property type="protein sequence ID" value="NHE57693.1"/>
    <property type="molecule type" value="Genomic_DNA"/>
</dbReference>
<sequence length="1109" mass="122877">MFNYLRLKVPLISLFLLGFYCQSCQKKSQKEPEIKQFTLLSPEKTGIDFENTLTEGLNTNILVYEYFYNGGGVATGDLNGDGLDDLYFSGNMVANKLYLNKGNMEFEDITQISGVATRSSPWKTGVSMADVNGDGLLDLYVCYSGSLPPEKRKNELYINQGNNDKGVPLFKEMAAQYGIDSEATSTQASFFDFDNDGDLDLFLLNHNPKSLPVLDEASTAAIMKNSDQAGPQLFRNDGETFTEITEASGILRVALSYGLGAGIADINGDGWMDIYICNDYTVPDYLYLNNGDGTFTDVIAEAMGHTSHFSMGNDIADINNDGYPDIFTLDMLPEGNKRQKLLMAPDNYEKFEFNLNVGFHHQYMRNMLHINHGNGTFSEMGQLAGISNTDWSWAALFADFDNDGLKDLYVTNGYFRDYTNQDFLKYMADYLKNNENGLRRKNILDLVYQMPSSNLVNYIYKNIDGLNFEKKVTGWGMEQQANSNGAAYADLDNDGDLDLIVNNINLPAFIYQNNADSLSDHHFLKIKLKGNPGNTYGIGTKVKLYQDSNMQSMQQMPARGYQSSVSPVLHFGLGANSQIDSLHIIWPDGSIEKIQNIKGNQTIEVLKGNAGINSLPPRKINPLLVETTSPIAHQSPENTTNDFKRQPLMVNPISFTGPVMIKGDANGDGLPDLFIGGEPGQSGSLYLQQADGRFTKKAVADFEKDRDYQDTDAVFEDFNGDGYIDLFVASGGYGDFLPEDPLLQDRLYLNDGTGNLVRKVDLLPQMLTSTGAIAAQDINNDGFPDLFIGGRVIPGRYPETPKSYLLINDGNGKFEDQTATWNPDLASLGLVTDAAWADLNGNGLSELVVTGEWMPIAVFELSDNKLVNNTSNYFDDSYLGWWNTLHITDVNGDKLPDLVVGNHGLNSQVKASEDSPAEMHFKDFDNNGAVDPILSFYIEGVSYPYLTRDELLDQISMMRTRFNDYASFAEAKLENIFSKNELEGAGYLKANFLETSLFINRKDQPFKRVPLPLEVQASPVFAIESMDLNADGHEDLILGGNIERARLRFGKYDANFGTVLTGDGEGNFSYLPQKYSGLKVKGDVRSILDLEGNVLFGVNQGAVIAYGLQ</sequence>
<keyword evidence="4" id="KW-1185">Reference proteome</keyword>
<dbReference type="RefSeq" id="WP_166147451.1">
    <property type="nucleotide sequence ID" value="NZ_JAANYN010000005.1"/>
</dbReference>
<keyword evidence="1" id="KW-0732">Signal</keyword>
<evidence type="ECO:0000256" key="1">
    <source>
        <dbReference type="ARBA" id="ARBA00022729"/>
    </source>
</evidence>
<dbReference type="Pfam" id="PF07593">
    <property type="entry name" value="UnbV_ASPIC"/>
    <property type="match status" value="1"/>
</dbReference>
<comment type="caution">
    <text evidence="3">The sequence shown here is derived from an EMBL/GenBank/DDBJ whole genome shotgun (WGS) entry which is preliminary data.</text>
</comment>
<feature type="domain" description="ASPIC/UnbV" evidence="2">
    <location>
        <begin position="537"/>
        <end position="603"/>
    </location>
</feature>
<evidence type="ECO:0000313" key="4">
    <source>
        <dbReference type="Proteomes" id="UP000649799"/>
    </source>
</evidence>
<dbReference type="InterPro" id="IPR013517">
    <property type="entry name" value="FG-GAP"/>
</dbReference>
<dbReference type="Gene3D" id="2.130.10.130">
    <property type="entry name" value="Integrin alpha, N-terminal"/>
    <property type="match status" value="5"/>
</dbReference>
<dbReference type="InterPro" id="IPR027039">
    <property type="entry name" value="Crtac1"/>
</dbReference>
<gene>
    <name evidence="3" type="ORF">G9Q97_12815</name>
</gene>
<evidence type="ECO:0000259" key="2">
    <source>
        <dbReference type="Pfam" id="PF07593"/>
    </source>
</evidence>
<reference evidence="3 4" key="1">
    <citation type="submission" date="2020-03" db="EMBL/GenBank/DDBJ databases">
        <title>Cyclobacterium plantarum sp. nov., a marine bacterium isolated from a coastal-marine wetland.</title>
        <authorList>
            <person name="Sanchez-Porro C."/>
            <person name="Ventosa A."/>
            <person name="Amoozegar M."/>
        </authorList>
    </citation>
    <scope>NUCLEOTIDE SEQUENCE [LARGE SCALE GENOMIC DNA]</scope>
    <source>
        <strain evidence="3 4">GBPx2</strain>
    </source>
</reference>